<dbReference type="InterPro" id="IPR047703">
    <property type="entry name" value="SCO2322-like"/>
</dbReference>
<organism evidence="4 5">
    <name type="scientific">Streptomyces bathyalis</name>
    <dbReference type="NCBI Taxonomy" id="2710756"/>
    <lineage>
        <taxon>Bacteria</taxon>
        <taxon>Bacillati</taxon>
        <taxon>Actinomycetota</taxon>
        <taxon>Actinomycetes</taxon>
        <taxon>Kitasatosporales</taxon>
        <taxon>Streptomycetaceae</taxon>
        <taxon>Streptomyces</taxon>
    </lineage>
</organism>
<evidence type="ECO:0000313" key="5">
    <source>
        <dbReference type="Proteomes" id="UP000595046"/>
    </source>
</evidence>
<evidence type="ECO:0008006" key="6">
    <source>
        <dbReference type="Google" id="ProtNLM"/>
    </source>
</evidence>
<proteinExistence type="predicted"/>
<protein>
    <recommendedName>
        <fullName evidence="6">Secreted protein</fullName>
    </recommendedName>
</protein>
<dbReference type="AlphaFoldDB" id="A0A7T1WUD8"/>
<feature type="region of interest" description="Disordered" evidence="1">
    <location>
        <begin position="129"/>
        <end position="148"/>
    </location>
</feature>
<keyword evidence="5" id="KW-1185">Reference proteome</keyword>
<gene>
    <name evidence="4" type="ORF">G4Z16_24740</name>
</gene>
<dbReference type="NCBIfam" id="NF040672">
    <property type="entry name" value="SCO2322_fam"/>
    <property type="match status" value="1"/>
</dbReference>
<feature type="transmembrane region" description="Helical" evidence="2">
    <location>
        <begin position="225"/>
        <end position="246"/>
    </location>
</feature>
<keyword evidence="3" id="KW-0732">Signal</keyword>
<feature type="region of interest" description="Disordered" evidence="1">
    <location>
        <begin position="186"/>
        <end position="228"/>
    </location>
</feature>
<keyword evidence="2" id="KW-0472">Membrane</keyword>
<feature type="chain" id="PRO_5032338948" description="Secreted protein" evidence="3">
    <location>
        <begin position="23"/>
        <end position="253"/>
    </location>
</feature>
<evidence type="ECO:0000256" key="1">
    <source>
        <dbReference type="SAM" id="MobiDB-lite"/>
    </source>
</evidence>
<dbReference type="Proteomes" id="UP000595046">
    <property type="component" value="Chromosome"/>
</dbReference>
<dbReference type="EMBL" id="CP048882">
    <property type="protein sequence ID" value="QPP09087.1"/>
    <property type="molecule type" value="Genomic_DNA"/>
</dbReference>
<name>A0A7T1WUD8_9ACTN</name>
<feature type="signal peptide" evidence="3">
    <location>
        <begin position="1"/>
        <end position="22"/>
    </location>
</feature>
<keyword evidence="2" id="KW-0812">Transmembrane</keyword>
<evidence type="ECO:0000313" key="4">
    <source>
        <dbReference type="EMBL" id="QPP09087.1"/>
    </source>
</evidence>
<keyword evidence="2" id="KW-1133">Transmembrane helix</keyword>
<sequence length="253" mass="26011">MRGAAVIGLALLPATVQVPASAADVQATKATTTAAAPAAVTARTSGSGSYRYWAFWERKGKDGNAAWSYATQGPSVLRPEDGAVLGFRFALSEDSKDAEKPRGEAEFAAVCGGTEAERGRKRIALAIDFGTPAHAPRGESPPRRRTTCAQVDEDATAADALADVAKPLRYNSDALLCAIDGYPERGCGEQIESGDDDKGTGQDDTPEDNGAGAEDDAGDDSSNGFGSATGVAAGLAAVAALSFATVRRSRRRG</sequence>
<evidence type="ECO:0000256" key="3">
    <source>
        <dbReference type="SAM" id="SignalP"/>
    </source>
</evidence>
<accession>A0A7T1WUD8</accession>
<evidence type="ECO:0000256" key="2">
    <source>
        <dbReference type="SAM" id="Phobius"/>
    </source>
</evidence>
<dbReference type="KEGG" id="sbat:G4Z16_24740"/>
<reference evidence="5" key="1">
    <citation type="submission" date="2020-02" db="EMBL/GenBank/DDBJ databases">
        <title>Streptomyces sp. ASO4wet.</title>
        <authorList>
            <person name="Risdian C."/>
            <person name="Landwehr W."/>
            <person name="Schupp P."/>
            <person name="Wink J."/>
        </authorList>
    </citation>
    <scope>NUCLEOTIDE SEQUENCE [LARGE SCALE GENOMIC DNA]</scope>
    <source>
        <strain evidence="5">ASO4wet</strain>
    </source>
</reference>